<gene>
    <name evidence="2" type="ORF">OTU49_013657</name>
</gene>
<dbReference type="InterPro" id="IPR029045">
    <property type="entry name" value="ClpP/crotonase-like_dom_sf"/>
</dbReference>
<dbReference type="GO" id="GO:0006635">
    <property type="term" value="P:fatty acid beta-oxidation"/>
    <property type="evidence" value="ECO:0007669"/>
    <property type="project" value="TreeGrafter"/>
</dbReference>
<organism evidence="2 3">
    <name type="scientific">Cherax quadricarinatus</name>
    <name type="common">Australian red claw crayfish</name>
    <dbReference type="NCBI Taxonomy" id="27406"/>
    <lineage>
        <taxon>Eukaryota</taxon>
        <taxon>Metazoa</taxon>
        <taxon>Ecdysozoa</taxon>
        <taxon>Arthropoda</taxon>
        <taxon>Crustacea</taxon>
        <taxon>Multicrustacea</taxon>
        <taxon>Malacostraca</taxon>
        <taxon>Eumalacostraca</taxon>
        <taxon>Eucarida</taxon>
        <taxon>Decapoda</taxon>
        <taxon>Pleocyemata</taxon>
        <taxon>Astacidea</taxon>
        <taxon>Parastacoidea</taxon>
        <taxon>Parastacidae</taxon>
        <taxon>Cherax</taxon>
    </lineage>
</organism>
<evidence type="ECO:0000313" key="3">
    <source>
        <dbReference type="Proteomes" id="UP001445076"/>
    </source>
</evidence>
<name>A0AAW0VRR2_CHEQU</name>
<dbReference type="CDD" id="cd06558">
    <property type="entry name" value="crotonase-like"/>
    <property type="match status" value="1"/>
</dbReference>
<dbReference type="GO" id="GO:0016829">
    <property type="term" value="F:lyase activity"/>
    <property type="evidence" value="ECO:0007669"/>
    <property type="project" value="UniProtKB-KW"/>
</dbReference>
<keyword evidence="1" id="KW-0456">Lyase</keyword>
<evidence type="ECO:0000256" key="1">
    <source>
        <dbReference type="ARBA" id="ARBA00023239"/>
    </source>
</evidence>
<accession>A0AAW0VRR2</accession>
<evidence type="ECO:0008006" key="4">
    <source>
        <dbReference type="Google" id="ProtNLM"/>
    </source>
</evidence>
<dbReference type="Proteomes" id="UP001445076">
    <property type="component" value="Unassembled WGS sequence"/>
</dbReference>
<proteinExistence type="predicted"/>
<comment type="caution">
    <text evidence="2">The sequence shown here is derived from an EMBL/GenBank/DDBJ whole genome shotgun (WGS) entry which is preliminary data.</text>
</comment>
<dbReference type="EMBL" id="JARKIK010001019">
    <property type="protein sequence ID" value="KAK8719968.1"/>
    <property type="molecule type" value="Genomic_DNA"/>
</dbReference>
<dbReference type="PANTHER" id="PTHR11941:SF27">
    <property type="entry name" value="ETHYLMALONYL-COA DECARBOXYLASE"/>
    <property type="match status" value="1"/>
</dbReference>
<dbReference type="Pfam" id="PF00378">
    <property type="entry name" value="ECH_1"/>
    <property type="match status" value="1"/>
</dbReference>
<dbReference type="Gene3D" id="3.90.226.10">
    <property type="entry name" value="2-enoyl-CoA Hydratase, Chain A, domain 1"/>
    <property type="match status" value="1"/>
</dbReference>
<sequence length="291" mass="31798">MFSRSRDFLQRLEVYSEVRGRHCSSLITEARRRLAPLGEGRVSLVKDDSSGIATVTLLHQQKKNALSGQMMVQLADIVEELKAWSCGKGVILQAEGDTFCSGGDLTTVKAIGNPEDGLLMSTFMHKTLTELYCLPLVTVCLVHGKALGGGAELTTVTDYRVFTNTGEVCFVQGRMGVVTGWGGGTRLVKLLGYRSALELLTTCRNLSGKEALEMGLADHVTEELNRQNDTKTWLAARISHEAEIIQTVKKIVIGARDLSLDASLINERLNFSPLWGGPANIRALGRNIKHK</sequence>
<dbReference type="GO" id="GO:0005829">
    <property type="term" value="C:cytosol"/>
    <property type="evidence" value="ECO:0007669"/>
    <property type="project" value="TreeGrafter"/>
</dbReference>
<reference evidence="2 3" key="1">
    <citation type="journal article" date="2024" name="BMC Genomics">
        <title>Genome assembly of redclaw crayfish (Cherax quadricarinatus) provides insights into its immune adaptation and hypoxia tolerance.</title>
        <authorList>
            <person name="Liu Z."/>
            <person name="Zheng J."/>
            <person name="Li H."/>
            <person name="Fang K."/>
            <person name="Wang S."/>
            <person name="He J."/>
            <person name="Zhou D."/>
            <person name="Weng S."/>
            <person name="Chi M."/>
            <person name="Gu Z."/>
            <person name="He J."/>
            <person name="Li F."/>
            <person name="Wang M."/>
        </authorList>
    </citation>
    <scope>NUCLEOTIDE SEQUENCE [LARGE SCALE GENOMIC DNA]</scope>
    <source>
        <strain evidence="2">ZL_2023a</strain>
    </source>
</reference>
<dbReference type="InterPro" id="IPR001753">
    <property type="entry name" value="Enoyl-CoA_hydra/iso"/>
</dbReference>
<keyword evidence="3" id="KW-1185">Reference proteome</keyword>
<dbReference type="FunFam" id="3.90.226.10:FF:000109">
    <property type="entry name" value="Enoyl-CoA hydratase, putative"/>
    <property type="match status" value="1"/>
</dbReference>
<dbReference type="AlphaFoldDB" id="A0AAW0VRR2"/>
<evidence type="ECO:0000313" key="2">
    <source>
        <dbReference type="EMBL" id="KAK8719968.1"/>
    </source>
</evidence>
<dbReference type="PANTHER" id="PTHR11941">
    <property type="entry name" value="ENOYL-COA HYDRATASE-RELATED"/>
    <property type="match status" value="1"/>
</dbReference>
<dbReference type="SUPFAM" id="SSF52096">
    <property type="entry name" value="ClpP/crotonase"/>
    <property type="match status" value="1"/>
</dbReference>
<protein>
    <recommendedName>
        <fullName evidence="4">Ethylmalonyl-CoA decarboxylase</fullName>
    </recommendedName>
</protein>